<keyword evidence="7 8" id="KW-0175">Coiled coil</keyword>
<feature type="region of interest" description="Disordered" evidence="9">
    <location>
        <begin position="453"/>
        <end position="524"/>
    </location>
</feature>
<dbReference type="CDD" id="cd22249">
    <property type="entry name" value="UDM1_RNF168_RNF169-like"/>
    <property type="match status" value="1"/>
</dbReference>
<dbReference type="Pfam" id="PF13945">
    <property type="entry name" value="NST1"/>
    <property type="match status" value="1"/>
</dbReference>
<name>A0A3M2R949_9HYPO</name>
<evidence type="ECO:0000256" key="1">
    <source>
        <dbReference type="ARBA" id="ARBA00002545"/>
    </source>
</evidence>
<feature type="compositionally biased region" description="Basic and acidic residues" evidence="9">
    <location>
        <begin position="453"/>
        <end position="466"/>
    </location>
</feature>
<accession>A0A3M2R949</accession>
<keyword evidence="6 8" id="KW-0346">Stress response</keyword>
<comment type="function">
    <text evidence="1 8">May act as a negative regulator of salt tolerance.</text>
</comment>
<feature type="region of interest" description="Disordered" evidence="9">
    <location>
        <begin position="1"/>
        <end position="20"/>
    </location>
</feature>
<dbReference type="STRING" id="2010991.A0A3M2R949"/>
<feature type="compositionally biased region" description="Acidic residues" evidence="9">
    <location>
        <begin position="373"/>
        <end position="401"/>
    </location>
</feature>
<feature type="region of interest" description="Disordered" evidence="9">
    <location>
        <begin position="29"/>
        <end position="263"/>
    </location>
</feature>
<evidence type="ECO:0000313" key="11">
    <source>
        <dbReference type="Proteomes" id="UP000277212"/>
    </source>
</evidence>
<evidence type="ECO:0000256" key="3">
    <source>
        <dbReference type="ARBA" id="ARBA00007112"/>
    </source>
</evidence>
<keyword evidence="11" id="KW-1185">Reference proteome</keyword>
<feature type="compositionally biased region" description="Polar residues" evidence="9">
    <location>
        <begin position="67"/>
        <end position="87"/>
    </location>
</feature>
<evidence type="ECO:0000256" key="6">
    <source>
        <dbReference type="ARBA" id="ARBA00023016"/>
    </source>
</evidence>
<feature type="compositionally biased region" description="Low complexity" evidence="9">
    <location>
        <begin position="102"/>
        <end position="131"/>
    </location>
</feature>
<feature type="compositionally biased region" description="Acidic residues" evidence="9">
    <location>
        <begin position="487"/>
        <end position="517"/>
    </location>
</feature>
<feature type="compositionally biased region" description="Basic residues" evidence="9">
    <location>
        <begin position="573"/>
        <end position="584"/>
    </location>
</feature>
<feature type="region of interest" description="Disordered" evidence="9">
    <location>
        <begin position="1175"/>
        <end position="1220"/>
    </location>
</feature>
<protein>
    <recommendedName>
        <fullName evidence="4 8">Stress response protein NST1</fullName>
    </recommendedName>
</protein>
<feature type="region of interest" description="Disordered" evidence="9">
    <location>
        <begin position="346"/>
        <end position="411"/>
    </location>
</feature>
<dbReference type="OrthoDB" id="21629at2759"/>
<dbReference type="InterPro" id="IPR025279">
    <property type="entry name" value="NST1"/>
</dbReference>
<evidence type="ECO:0000313" key="10">
    <source>
        <dbReference type="EMBL" id="RMJ01634.1"/>
    </source>
</evidence>
<feature type="compositionally biased region" description="Low complexity" evidence="9">
    <location>
        <begin position="979"/>
        <end position="990"/>
    </location>
</feature>
<comment type="subcellular location">
    <subcellularLocation>
        <location evidence="2 8">Cytoplasm</location>
    </subcellularLocation>
</comment>
<feature type="compositionally biased region" description="Basic and acidic residues" evidence="9">
    <location>
        <begin position="592"/>
        <end position="735"/>
    </location>
</feature>
<feature type="compositionally biased region" description="Basic and acidic residues" evidence="9">
    <location>
        <begin position="250"/>
        <end position="263"/>
    </location>
</feature>
<evidence type="ECO:0000256" key="7">
    <source>
        <dbReference type="ARBA" id="ARBA00023054"/>
    </source>
</evidence>
<feature type="compositionally biased region" description="Basic residues" evidence="9">
    <location>
        <begin position="133"/>
        <end position="143"/>
    </location>
</feature>
<feature type="compositionally biased region" description="Basic and acidic residues" evidence="9">
    <location>
        <begin position="560"/>
        <end position="572"/>
    </location>
</feature>
<dbReference type="EMBL" id="NKUJ01000629">
    <property type="protein sequence ID" value="RMJ01634.1"/>
    <property type="molecule type" value="Genomic_DNA"/>
</dbReference>
<evidence type="ECO:0000256" key="5">
    <source>
        <dbReference type="ARBA" id="ARBA00022490"/>
    </source>
</evidence>
<feature type="compositionally biased region" description="Basic residues" evidence="9">
    <location>
        <begin position="211"/>
        <end position="221"/>
    </location>
</feature>
<dbReference type="Proteomes" id="UP000277212">
    <property type="component" value="Unassembled WGS sequence"/>
</dbReference>
<comment type="similarity">
    <text evidence="3 8">Belongs to the NST1 family.</text>
</comment>
<organism evidence="10 11">
    <name type="scientific">Fusarium kuroshium</name>
    <dbReference type="NCBI Taxonomy" id="2010991"/>
    <lineage>
        <taxon>Eukaryota</taxon>
        <taxon>Fungi</taxon>
        <taxon>Dikarya</taxon>
        <taxon>Ascomycota</taxon>
        <taxon>Pezizomycotina</taxon>
        <taxon>Sordariomycetes</taxon>
        <taxon>Hypocreomycetidae</taxon>
        <taxon>Hypocreales</taxon>
        <taxon>Nectriaceae</taxon>
        <taxon>Fusarium</taxon>
        <taxon>Fusarium solani species complex</taxon>
    </lineage>
</organism>
<dbReference type="InterPro" id="IPR051195">
    <property type="entry name" value="Fungal_stress_NST1"/>
</dbReference>
<evidence type="ECO:0000256" key="8">
    <source>
        <dbReference type="RuleBase" id="RU049441"/>
    </source>
</evidence>
<dbReference type="AlphaFoldDB" id="A0A3M2R949"/>
<gene>
    <name evidence="10" type="ORF">CDV36_015670</name>
</gene>
<comment type="caution">
    <text evidence="10">The sequence shown here is derived from an EMBL/GenBank/DDBJ whole genome shotgun (WGS) entry which is preliminary data.</text>
</comment>
<evidence type="ECO:0000256" key="4">
    <source>
        <dbReference type="ARBA" id="ARBA00020733"/>
    </source>
</evidence>
<evidence type="ECO:0000256" key="2">
    <source>
        <dbReference type="ARBA" id="ARBA00004496"/>
    </source>
</evidence>
<reference evidence="10 11" key="1">
    <citation type="submission" date="2017-06" db="EMBL/GenBank/DDBJ databases">
        <title>Comparative genomic analysis of Ambrosia Fusariam Clade fungi.</title>
        <authorList>
            <person name="Stajich J.E."/>
            <person name="Carrillo J."/>
            <person name="Kijimoto T."/>
            <person name="Eskalen A."/>
            <person name="O'Donnell K."/>
            <person name="Kasson M."/>
        </authorList>
    </citation>
    <scope>NUCLEOTIDE SEQUENCE [LARGE SCALE GENOMIC DNA]</scope>
    <source>
        <strain evidence="10">UCR3666</strain>
    </source>
</reference>
<feature type="region of interest" description="Disordered" evidence="9">
    <location>
        <begin position="959"/>
        <end position="993"/>
    </location>
</feature>
<keyword evidence="5 8" id="KW-0963">Cytoplasm</keyword>
<proteinExistence type="inferred from homology"/>
<feature type="region of interest" description="Disordered" evidence="9">
    <location>
        <begin position="560"/>
        <end position="872"/>
    </location>
</feature>
<evidence type="ECO:0000256" key="9">
    <source>
        <dbReference type="SAM" id="MobiDB-lite"/>
    </source>
</evidence>
<feature type="compositionally biased region" description="Low complexity" evidence="9">
    <location>
        <begin position="797"/>
        <end position="820"/>
    </location>
</feature>
<feature type="compositionally biased region" description="Basic and acidic residues" evidence="9">
    <location>
        <begin position="402"/>
        <end position="411"/>
    </location>
</feature>
<feature type="compositionally biased region" description="Low complexity" evidence="9">
    <location>
        <begin position="842"/>
        <end position="858"/>
    </location>
</feature>
<dbReference type="GO" id="GO:0005737">
    <property type="term" value="C:cytoplasm"/>
    <property type="evidence" value="ECO:0007669"/>
    <property type="project" value="UniProtKB-SubCell"/>
</dbReference>
<sequence length="1220" mass="133405">MKWANGQKHLIDSALGPSPAGVIADLTLTLASPTTSPPPSPDEFDRHVSRTASSCPRLPCSRKPTMPANNQKPACQTPASPRNTAKYTNKDGSKFITVPKGSPSESSLPPTPTTAKASAPPPAASNDSAPTVNRKKQKRRQKAAAKLALQQQAANGHADAASGAGSAAGSTLGCGPADHEEVESDDEHEYVLASEVSGPTSNGHLPPDSKSKKKNKKKKKGGAASNDSPQLAADRNPPSQPNMSRGSGMSRDKIWSTSNQEERERIKEFWLGLGEDERKSLVKVEKDAVLKKMKEQQKHTCSCTVCGRKRNAIEEELEGLYDAYYLELEQFANQGEAPTMMPTARDFPLGPRGLPSSYGNPPPSRGRIVEHVGDDEDEDDLEEVYSEDGVEDDDYSDDEPPEEFHNPHDRDVADFLTFGNSLQVKGGILTVADDLLKNDGKRFIEMMEQLAERRMAREEDAREHFSRGYGGHPNGSYSNPHNHPPPDDDEYDDEEDEEEDYDDSQDEEYEDEEDQMTEEQRMEEGRRMFQIFAARMFEQRVLSAYKEKVAKERQQKLLEELEDETRLVEQQKAKKAKNAQKKKDKAAQKKQALAEERARKEAEKAAEEAARQEAEKQRIAQQKARSEEKRKQKEAYKKAEEEARLRKEAERQRQREKQAEQERKAREAKEKEKKLKEEQRQREKEAREQKEREAQERKDKQDRDKREKEARAAKAQKEAQAAREAKEKLKEEKAAAHKAATQASQPLQIPKRGQQHPVSIPTALPQHPPNPNSYASPKIPVATPVIPKAPTPIRPRTMSQQQDTATTSSSVSQSASATSQNPSPHSLTPAHMSPGPIGQRKSSASTTATTSQHSHSVSPTNAQPRIASQPIGFQMPPMGIQPPPGLTHAPPGFPNRMPHDAMFPPGFRHSPNVMMPPPGIHSAPGRGFPPPSMPPPGFHQAGDQFGMGGFPIPKDVPPPGHTRQSSGQFDMVPPTPAQPIGRPAPIGRPGSLSMGRMPDDLDDETTHLGSRALLDDDEPLIPDMNAASLRNQPPGPRDFPTGHFMPSGFPMAHNPWGPPAGGTFPPPGFGNPGWGAPSAPPGFGMGSPVPAMSAIRSTAPARHVAVRQMLCQACKALGGSGDSDGFIDLATIKSQIDDMTGDNISEIDLLNLCETEGSPSNGGGAFDLKRDVEGSGKHRVRWQPDPSDGFNPQYRAVGAPGEIGSPLMGHASQHVPQRGS</sequence>
<dbReference type="PANTHER" id="PTHR31780:SF10">
    <property type="entry name" value="LD36051P"/>
    <property type="match status" value="1"/>
</dbReference>
<dbReference type="PANTHER" id="PTHR31780">
    <property type="entry name" value="STRESS RESPONSE PROTEIN NST1-RELATED"/>
    <property type="match status" value="1"/>
</dbReference>
<feature type="compositionally biased region" description="Low complexity" evidence="9">
    <location>
        <begin position="144"/>
        <end position="175"/>
    </location>
</feature>